<feature type="domain" description="PLD phosphodiesterase" evidence="1">
    <location>
        <begin position="272"/>
        <end position="299"/>
    </location>
</feature>
<reference evidence="2 3" key="1">
    <citation type="submission" date="2019-02" db="EMBL/GenBank/DDBJ databases">
        <title>Deep-cultivation of Planctomycetes and their phenomic and genomic characterization uncovers novel biology.</title>
        <authorList>
            <person name="Wiegand S."/>
            <person name="Jogler M."/>
            <person name="Boedeker C."/>
            <person name="Pinto D."/>
            <person name="Vollmers J."/>
            <person name="Rivas-Marin E."/>
            <person name="Kohn T."/>
            <person name="Peeters S.H."/>
            <person name="Heuer A."/>
            <person name="Rast P."/>
            <person name="Oberbeckmann S."/>
            <person name="Bunk B."/>
            <person name="Jeske O."/>
            <person name="Meyerdierks A."/>
            <person name="Storesund J.E."/>
            <person name="Kallscheuer N."/>
            <person name="Luecker S."/>
            <person name="Lage O.M."/>
            <person name="Pohl T."/>
            <person name="Merkel B.J."/>
            <person name="Hornburger P."/>
            <person name="Mueller R.-W."/>
            <person name="Bruemmer F."/>
            <person name="Labrenz M."/>
            <person name="Spormann A.M."/>
            <person name="Op den Camp H."/>
            <person name="Overmann J."/>
            <person name="Amann R."/>
            <person name="Jetten M.S.M."/>
            <person name="Mascher T."/>
            <person name="Medema M.H."/>
            <person name="Devos D.P."/>
            <person name="Kaster A.-K."/>
            <person name="Ovreas L."/>
            <person name="Rohde M."/>
            <person name="Galperin M.Y."/>
            <person name="Jogler C."/>
        </authorList>
    </citation>
    <scope>NUCLEOTIDE SEQUENCE [LARGE SCALE GENOMIC DNA]</scope>
    <source>
        <strain evidence="2 3">FF011L</strain>
    </source>
</reference>
<gene>
    <name evidence="2" type="primary">ywiE_2</name>
    <name evidence="2" type="ORF">FF011L_42960</name>
</gene>
<proteinExistence type="predicted"/>
<dbReference type="Gene3D" id="3.30.870.10">
    <property type="entry name" value="Endonuclease Chain A"/>
    <property type="match status" value="2"/>
</dbReference>
<evidence type="ECO:0000259" key="1">
    <source>
        <dbReference type="PROSITE" id="PS50035"/>
    </source>
</evidence>
<accession>A0A517MKT4</accession>
<keyword evidence="2" id="KW-0808">Transferase</keyword>
<organism evidence="2 3">
    <name type="scientific">Roseimaritima multifibrata</name>
    <dbReference type="NCBI Taxonomy" id="1930274"/>
    <lineage>
        <taxon>Bacteria</taxon>
        <taxon>Pseudomonadati</taxon>
        <taxon>Planctomycetota</taxon>
        <taxon>Planctomycetia</taxon>
        <taxon>Pirellulales</taxon>
        <taxon>Pirellulaceae</taxon>
        <taxon>Roseimaritima</taxon>
    </lineage>
</organism>
<dbReference type="EMBL" id="CP036262">
    <property type="protein sequence ID" value="QDS95499.1"/>
    <property type="molecule type" value="Genomic_DNA"/>
</dbReference>
<dbReference type="GO" id="GO:0030572">
    <property type="term" value="F:phosphatidyltransferase activity"/>
    <property type="evidence" value="ECO:0007669"/>
    <property type="project" value="UniProtKB-ARBA"/>
</dbReference>
<evidence type="ECO:0000313" key="3">
    <source>
        <dbReference type="Proteomes" id="UP000320672"/>
    </source>
</evidence>
<evidence type="ECO:0000313" key="2">
    <source>
        <dbReference type="EMBL" id="QDS95499.1"/>
    </source>
</evidence>
<protein>
    <submittedName>
        <fullName evidence="2">Putative cardiolipin synthase YwiE</fullName>
        <ecNumber evidence="2">2.7.8.-</ecNumber>
    </submittedName>
</protein>
<dbReference type="AlphaFoldDB" id="A0A517MKT4"/>
<dbReference type="PROSITE" id="PS50035">
    <property type="entry name" value="PLD"/>
    <property type="match status" value="1"/>
</dbReference>
<dbReference type="Pfam" id="PF13091">
    <property type="entry name" value="PLDc_2"/>
    <property type="match status" value="1"/>
</dbReference>
<dbReference type="SUPFAM" id="SSF56024">
    <property type="entry name" value="Phospholipase D/nuclease"/>
    <property type="match status" value="2"/>
</dbReference>
<dbReference type="GO" id="GO:0032049">
    <property type="term" value="P:cardiolipin biosynthetic process"/>
    <property type="evidence" value="ECO:0007669"/>
    <property type="project" value="UniProtKB-ARBA"/>
</dbReference>
<dbReference type="KEGG" id="rml:FF011L_42960"/>
<keyword evidence="3" id="KW-1185">Reference proteome</keyword>
<sequence>MEMIVTSRSFLYLSKFYIEWDEYGRECLAAPLKTQQRVVATVLVFDRFGQRLAGTLMSKTNRAQLQCQINLLKQAGGRVVMYTPTNAIDRKVGCGQHIKIQLSESGEAIFGSSNITRSSFKAWNEFAVALRGPIVGLLIHNFFELLGSSIPEHEPLLDKRHSQPINIPLDYWSHDPNRDAGRWGALGRREINPLTLMLADKIRKAQRTIQLTSFYYKPARLIAEAIKEATARGVTVDIFHSHASALDSQLPWLAAVTDYPALAKQGVRIYENRHGEHSKIVLVDDEWTTFGSYNFEDAADSRMAEAMLVTQEASIVEMARAIFQELAADPDNRLVTSAEIKQWPASRRIATTLFRPIKQWF</sequence>
<dbReference type="EC" id="2.7.8.-" evidence="2"/>
<name>A0A517MKT4_9BACT</name>
<dbReference type="Proteomes" id="UP000320672">
    <property type="component" value="Chromosome"/>
</dbReference>
<dbReference type="PANTHER" id="PTHR21248:SF22">
    <property type="entry name" value="PHOSPHOLIPASE D"/>
    <property type="match status" value="1"/>
</dbReference>
<dbReference type="InterPro" id="IPR001736">
    <property type="entry name" value="PLipase_D/transphosphatidylase"/>
</dbReference>
<dbReference type="PANTHER" id="PTHR21248">
    <property type="entry name" value="CARDIOLIPIN SYNTHASE"/>
    <property type="match status" value="1"/>
</dbReference>
<dbReference type="InterPro" id="IPR025202">
    <property type="entry name" value="PLD-like_dom"/>
</dbReference>